<organism evidence="1 2">
    <name type="scientific">Plebeiibacterium sediminum</name>
    <dbReference type="NCBI Taxonomy" id="2992112"/>
    <lineage>
        <taxon>Bacteria</taxon>
        <taxon>Pseudomonadati</taxon>
        <taxon>Bacteroidota</taxon>
        <taxon>Bacteroidia</taxon>
        <taxon>Marinilabiliales</taxon>
        <taxon>Marinilabiliaceae</taxon>
        <taxon>Plebeiibacterium</taxon>
    </lineage>
</organism>
<dbReference type="AlphaFoldDB" id="A0AAE3SHS1"/>
<dbReference type="RefSeq" id="WP_301193105.1">
    <property type="nucleotide sequence ID" value="NZ_JAPDPJ010000125.1"/>
</dbReference>
<dbReference type="EMBL" id="JAPDPJ010000125">
    <property type="protein sequence ID" value="MCW3789557.1"/>
    <property type="molecule type" value="Genomic_DNA"/>
</dbReference>
<protein>
    <submittedName>
        <fullName evidence="1">Uncharacterized protein</fullName>
    </submittedName>
</protein>
<name>A0AAE3SHS1_9BACT</name>
<comment type="caution">
    <text evidence="1">The sequence shown here is derived from an EMBL/GenBank/DDBJ whole genome shotgun (WGS) entry which is preliminary data.</text>
</comment>
<reference evidence="1" key="1">
    <citation type="submission" date="2022-10" db="EMBL/GenBank/DDBJ databases">
        <authorList>
            <person name="Yu W.X."/>
        </authorList>
    </citation>
    <scope>NUCLEOTIDE SEQUENCE</scope>
    <source>
        <strain evidence="1">AAT</strain>
    </source>
</reference>
<proteinExistence type="predicted"/>
<evidence type="ECO:0000313" key="2">
    <source>
        <dbReference type="Proteomes" id="UP001209229"/>
    </source>
</evidence>
<evidence type="ECO:0000313" key="1">
    <source>
        <dbReference type="EMBL" id="MCW3789557.1"/>
    </source>
</evidence>
<accession>A0AAE3SHS1</accession>
<keyword evidence="2" id="KW-1185">Reference proteome</keyword>
<gene>
    <name evidence="1" type="ORF">OM075_24065</name>
</gene>
<dbReference type="Proteomes" id="UP001209229">
    <property type="component" value="Unassembled WGS sequence"/>
</dbReference>
<sequence>MNGNFYRMYTKHQFAVVKLQSDFLYPEDIESLNKDYNNDPDYSKIQYLIIIIDENCKPKFSINYISQLSKIYNAEYQVNNHKSIVWIVSQPIITALTHLLVLELNDNRYYCSTLKKAFYLLDSTMDYNTFIELLDAAEKVSN</sequence>